<keyword evidence="6 10" id="KW-0238">DNA-binding</keyword>
<dbReference type="NCBIfam" id="NF008847">
    <property type="entry name" value="PRK11886.1-2"/>
    <property type="match status" value="1"/>
</dbReference>
<dbReference type="InterPro" id="IPR013196">
    <property type="entry name" value="HTH_11"/>
</dbReference>
<name>A0A1H4E073_9GAMM</name>
<dbReference type="CDD" id="cd16442">
    <property type="entry name" value="BPL"/>
    <property type="match status" value="1"/>
</dbReference>
<evidence type="ECO:0000256" key="10">
    <source>
        <dbReference type="HAMAP-Rule" id="MF_00978"/>
    </source>
</evidence>
<dbReference type="InterPro" id="IPR036390">
    <property type="entry name" value="WH_DNA-bd_sf"/>
</dbReference>
<dbReference type="InterPro" id="IPR004409">
    <property type="entry name" value="Biotin_operon_repress_HTH"/>
</dbReference>
<dbReference type="PANTHER" id="PTHR12835:SF5">
    <property type="entry name" value="BIOTIN--PROTEIN LIGASE"/>
    <property type="match status" value="1"/>
</dbReference>
<dbReference type="Gene3D" id="1.10.10.10">
    <property type="entry name" value="Winged helix-like DNA-binding domain superfamily/Winged helix DNA-binding domain"/>
    <property type="match status" value="1"/>
</dbReference>
<sequence length="321" mass="34569">MMLDNLLRVLADGAFHSGSELGRTLGISRSAVWKHMQRLQELGVEVYSVKGRGYRIPGGLDLLDEADLQQQLPQPVRDRLGQLVLTVETDSTNTRALDAMQAGLTTGLFASEYQHSGRGRRGRQWVSPLGSSLCFSLAWRFNSGAAALEGLSLAVGLALQQALAQEGLVNIGLKWPNDLLVNDAKLGGILIELSGDAAGECQVAIGIGLNVQLPEAMVEQLDQPCVDLTQLGYSGSKTQLLATVVSELIHMLERFETSGFAPLRSAWEEANAFRGREVALTSGPRRYEGVCLGVTDQGGLRLQTSAGQEVFHGGEMSVRLQ</sequence>
<dbReference type="InterPro" id="IPR004143">
    <property type="entry name" value="BPL_LPL_catalytic"/>
</dbReference>
<dbReference type="Pfam" id="PF03099">
    <property type="entry name" value="BPL_LplA_LipB"/>
    <property type="match status" value="1"/>
</dbReference>
<dbReference type="InterPro" id="IPR004408">
    <property type="entry name" value="Biotin_CoA_COase_ligase"/>
</dbReference>
<organism evidence="12 13">
    <name type="scientific">Marinobacterium iners DSM 11526</name>
    <dbReference type="NCBI Taxonomy" id="1122198"/>
    <lineage>
        <taxon>Bacteria</taxon>
        <taxon>Pseudomonadati</taxon>
        <taxon>Pseudomonadota</taxon>
        <taxon>Gammaproteobacteria</taxon>
        <taxon>Oceanospirillales</taxon>
        <taxon>Oceanospirillaceae</taxon>
        <taxon>Marinobacterium</taxon>
    </lineage>
</organism>
<comment type="similarity">
    <text evidence="10">Belongs to the biotin--protein ligase family.</text>
</comment>
<dbReference type="InterPro" id="IPR036388">
    <property type="entry name" value="WH-like_DNA-bd_sf"/>
</dbReference>
<feature type="domain" description="BPL/LPL catalytic" evidence="11">
    <location>
        <begin position="67"/>
        <end position="256"/>
    </location>
</feature>
<dbReference type="EC" id="6.3.4.15" evidence="10"/>
<dbReference type="InterPro" id="IPR045864">
    <property type="entry name" value="aa-tRNA-synth_II/BPL/LPL"/>
</dbReference>
<dbReference type="PROSITE" id="PS51733">
    <property type="entry name" value="BPL_LPL_CATALYTIC"/>
    <property type="match status" value="1"/>
</dbReference>
<dbReference type="Proteomes" id="UP000242469">
    <property type="component" value="Unassembled WGS sequence"/>
</dbReference>
<proteinExistence type="inferred from homology"/>
<keyword evidence="8 10" id="KW-0092">Biotin</keyword>
<evidence type="ECO:0000256" key="6">
    <source>
        <dbReference type="ARBA" id="ARBA00023125"/>
    </source>
</evidence>
<dbReference type="InterPro" id="IPR008988">
    <property type="entry name" value="Transcriptional_repressor_C"/>
</dbReference>
<evidence type="ECO:0000256" key="1">
    <source>
        <dbReference type="ARBA" id="ARBA00022491"/>
    </source>
</evidence>
<dbReference type="GO" id="GO:0005524">
    <property type="term" value="F:ATP binding"/>
    <property type="evidence" value="ECO:0007669"/>
    <property type="project" value="UniProtKB-UniRule"/>
</dbReference>
<keyword evidence="7 10" id="KW-0804">Transcription</keyword>
<gene>
    <name evidence="10" type="primary">birA</name>
    <name evidence="12" type="ORF">SAMN02745729_10789</name>
</gene>
<dbReference type="SUPFAM" id="SSF50037">
    <property type="entry name" value="C-terminal domain of transcriptional repressors"/>
    <property type="match status" value="1"/>
</dbReference>
<dbReference type="EMBL" id="FNRJ01000007">
    <property type="protein sequence ID" value="SEA78434.1"/>
    <property type="molecule type" value="Genomic_DNA"/>
</dbReference>
<evidence type="ECO:0000256" key="5">
    <source>
        <dbReference type="ARBA" id="ARBA00023015"/>
    </source>
</evidence>
<evidence type="ECO:0000313" key="12">
    <source>
        <dbReference type="EMBL" id="SEA78434.1"/>
    </source>
</evidence>
<evidence type="ECO:0000256" key="8">
    <source>
        <dbReference type="ARBA" id="ARBA00023267"/>
    </source>
</evidence>
<dbReference type="NCBIfam" id="TIGR00121">
    <property type="entry name" value="birA_ligase"/>
    <property type="match status" value="1"/>
</dbReference>
<dbReference type="GO" id="GO:0003677">
    <property type="term" value="F:DNA binding"/>
    <property type="evidence" value="ECO:0007669"/>
    <property type="project" value="UniProtKB-UniRule"/>
</dbReference>
<dbReference type="InterPro" id="IPR011991">
    <property type="entry name" value="ArsR-like_HTH"/>
</dbReference>
<accession>A0A1H4E073</accession>
<dbReference type="InterPro" id="IPR030855">
    <property type="entry name" value="Bifunct_BirA"/>
</dbReference>
<feature type="binding site" evidence="10">
    <location>
        <begin position="91"/>
        <end position="93"/>
    </location>
    <ligand>
        <name>biotin</name>
        <dbReference type="ChEBI" id="CHEBI:57586"/>
    </ligand>
</feature>
<evidence type="ECO:0000256" key="9">
    <source>
        <dbReference type="ARBA" id="ARBA00047846"/>
    </source>
</evidence>
<feature type="binding site" evidence="10">
    <location>
        <begin position="118"/>
        <end position="120"/>
    </location>
    <ligand>
        <name>biotin</name>
        <dbReference type="ChEBI" id="CHEBI:57586"/>
    </ligand>
</feature>
<dbReference type="InterPro" id="IPR003142">
    <property type="entry name" value="BPL_C"/>
</dbReference>
<evidence type="ECO:0000256" key="2">
    <source>
        <dbReference type="ARBA" id="ARBA00022598"/>
    </source>
</evidence>
<evidence type="ECO:0000313" key="13">
    <source>
        <dbReference type="Proteomes" id="UP000242469"/>
    </source>
</evidence>
<evidence type="ECO:0000256" key="3">
    <source>
        <dbReference type="ARBA" id="ARBA00022741"/>
    </source>
</evidence>
<dbReference type="SUPFAM" id="SSF55681">
    <property type="entry name" value="Class II aaRS and biotin synthetases"/>
    <property type="match status" value="1"/>
</dbReference>
<keyword evidence="1 10" id="KW-0678">Repressor</keyword>
<keyword evidence="4 10" id="KW-0067">ATP-binding</keyword>
<dbReference type="NCBIfam" id="TIGR00122">
    <property type="entry name" value="birA_repr_reg"/>
    <property type="match status" value="1"/>
</dbReference>
<feature type="binding site" evidence="10">
    <location>
        <position position="114"/>
    </location>
    <ligand>
        <name>biotin</name>
        <dbReference type="ChEBI" id="CHEBI:57586"/>
    </ligand>
</feature>
<dbReference type="GO" id="GO:0006355">
    <property type="term" value="P:regulation of DNA-templated transcription"/>
    <property type="evidence" value="ECO:0007669"/>
    <property type="project" value="UniProtKB-UniRule"/>
</dbReference>
<evidence type="ECO:0000256" key="7">
    <source>
        <dbReference type="ARBA" id="ARBA00023163"/>
    </source>
</evidence>
<dbReference type="PANTHER" id="PTHR12835">
    <property type="entry name" value="BIOTIN PROTEIN LIGASE"/>
    <property type="match status" value="1"/>
</dbReference>
<keyword evidence="5 10" id="KW-0805">Transcription regulation</keyword>
<keyword evidence="2 10" id="KW-0436">Ligase</keyword>
<keyword evidence="13" id="KW-1185">Reference proteome</keyword>
<reference evidence="13" key="1">
    <citation type="submission" date="2016-10" db="EMBL/GenBank/DDBJ databases">
        <authorList>
            <person name="Varghese N."/>
            <person name="Submissions S."/>
        </authorList>
    </citation>
    <scope>NUCLEOTIDE SEQUENCE [LARGE SCALE GENOMIC DNA]</scope>
    <source>
        <strain evidence="13">DSM 11526</strain>
    </source>
</reference>
<dbReference type="RefSeq" id="WP_254775008.1">
    <property type="nucleotide sequence ID" value="NZ_FNRJ01000007.1"/>
</dbReference>
<dbReference type="AlphaFoldDB" id="A0A1H4E073"/>
<dbReference type="Pfam" id="PF02237">
    <property type="entry name" value="BPL_C"/>
    <property type="match status" value="1"/>
</dbReference>
<dbReference type="Gene3D" id="3.30.930.10">
    <property type="entry name" value="Bira Bifunctional Protein, Domain 2"/>
    <property type="match status" value="1"/>
</dbReference>
<feature type="DNA-binding region" description="H-T-H motif" evidence="10">
    <location>
        <begin position="18"/>
        <end position="37"/>
    </location>
</feature>
<dbReference type="Gene3D" id="2.30.30.100">
    <property type="match status" value="1"/>
</dbReference>
<dbReference type="Pfam" id="PF08279">
    <property type="entry name" value="HTH_11"/>
    <property type="match status" value="1"/>
</dbReference>
<evidence type="ECO:0000256" key="4">
    <source>
        <dbReference type="ARBA" id="ARBA00022840"/>
    </source>
</evidence>
<protein>
    <recommendedName>
        <fullName evidence="10">Bifunctional ligase/repressor BirA</fullName>
    </recommendedName>
    <alternativeName>
        <fullName evidence="10">Biotin operon repressor</fullName>
    </alternativeName>
    <alternativeName>
        <fullName evidence="10">Biotin--[acetyl-CoA-carboxylase] ligase</fullName>
        <ecNumber evidence="10">6.3.4.15</ecNumber>
    </alternativeName>
    <alternativeName>
        <fullName evidence="10">Biotin--protein ligase</fullName>
    </alternativeName>
    <alternativeName>
        <fullName evidence="10">Biotin-[acetyl-CoA carboxylase] synthetase</fullName>
    </alternativeName>
</protein>
<comment type="function">
    <text evidence="10">Acts both as a biotin--[acetyl-CoA-carboxylase] ligase and a biotin-operon repressor. In the presence of ATP, BirA activates biotin to form the BirA-biotinyl-5'-adenylate (BirA-bio-5'-AMP or holoBirA) complex. HoloBirA can either transfer the biotinyl moiety to the biotin carboxyl carrier protein (BCCP) subunit of acetyl-CoA carboxylase, or bind to the biotin operator site and inhibit transcription of the operon.</text>
</comment>
<dbReference type="CDD" id="cd00090">
    <property type="entry name" value="HTH_ARSR"/>
    <property type="match status" value="1"/>
</dbReference>
<feature type="binding site" evidence="10">
    <location>
        <position position="185"/>
    </location>
    <ligand>
        <name>biotin</name>
        <dbReference type="ChEBI" id="CHEBI:57586"/>
    </ligand>
</feature>
<dbReference type="GO" id="GO:0004077">
    <property type="term" value="F:biotin--[biotin carboxyl-carrier protein] ligase activity"/>
    <property type="evidence" value="ECO:0007669"/>
    <property type="project" value="UniProtKB-UniRule"/>
</dbReference>
<comment type="catalytic activity">
    <reaction evidence="9 10">
        <text>biotin + L-lysyl-[protein] + ATP = N(6)-biotinyl-L-lysyl-[protein] + AMP + diphosphate + H(+)</text>
        <dbReference type="Rhea" id="RHEA:11756"/>
        <dbReference type="Rhea" id="RHEA-COMP:9752"/>
        <dbReference type="Rhea" id="RHEA-COMP:10505"/>
        <dbReference type="ChEBI" id="CHEBI:15378"/>
        <dbReference type="ChEBI" id="CHEBI:29969"/>
        <dbReference type="ChEBI" id="CHEBI:30616"/>
        <dbReference type="ChEBI" id="CHEBI:33019"/>
        <dbReference type="ChEBI" id="CHEBI:57586"/>
        <dbReference type="ChEBI" id="CHEBI:83144"/>
        <dbReference type="ChEBI" id="CHEBI:456215"/>
        <dbReference type="EC" id="6.3.4.15"/>
    </reaction>
</comment>
<dbReference type="HAMAP" id="MF_00978">
    <property type="entry name" value="Bifunct_BirA"/>
    <property type="match status" value="1"/>
</dbReference>
<dbReference type="GO" id="GO:0005737">
    <property type="term" value="C:cytoplasm"/>
    <property type="evidence" value="ECO:0007669"/>
    <property type="project" value="TreeGrafter"/>
</dbReference>
<dbReference type="STRING" id="1122198.SAMN02745729_10789"/>
<dbReference type="SUPFAM" id="SSF46785">
    <property type="entry name" value="Winged helix' DNA-binding domain"/>
    <property type="match status" value="1"/>
</dbReference>
<keyword evidence="3 10" id="KW-0547">Nucleotide-binding</keyword>
<evidence type="ECO:0000259" key="11">
    <source>
        <dbReference type="PROSITE" id="PS51733"/>
    </source>
</evidence>